<keyword evidence="11 12" id="KW-0472">Membrane</keyword>
<reference evidence="13 14" key="1">
    <citation type="journal article" date="2022" name="bioRxiv">
        <title>Ecology and evolution of chlamydial symbionts of arthropods.</title>
        <authorList>
            <person name="Halter T."/>
            <person name="Koestlbacher S."/>
            <person name="Collingro A."/>
            <person name="Sixt B.S."/>
            <person name="Toenshoff E.R."/>
            <person name="Hendrickx F."/>
            <person name="Kostanjsek R."/>
            <person name="Horn M."/>
        </authorList>
    </citation>
    <scope>NUCLEOTIDE SEQUENCE [LARGE SCALE GENOMIC DNA]</scope>
    <source>
        <strain evidence="13">W744xW776</strain>
    </source>
</reference>
<keyword evidence="5" id="KW-0349">Heme</keyword>
<sequence>MDFTLSFIWYLVIGIAIIFYVALDGFDLGTGMLHLFTKTDRDRRIFLNAIGPVWDGNEVWLVIVAGSLLAGFPPVYATLLSGFYNLIMIFLCGLIFRAVAIEFRSKQNSVLWRRVWDSTFSVASFIIGFILGLGLGNLIQGVPLDQEGNFIGSFSLFFRPYPILIGLFTTTLFIMHGSIYLTMKTEGVLHERLRIWVKRCILLFVITYFITTLSTWMFMPHMVERIKEYRWLSLVPIAALLAILNVPRLFSLKKDFQAFLFSCLGIILMLVVFGIGTFPNLVRSLIQPDLLSLNFLNASGSDLNLTVLLIIVAIGLPFVFCYSAMIYRVFRGKVKIESSSY</sequence>
<dbReference type="Proteomes" id="UP000826014">
    <property type="component" value="Chromosome"/>
</dbReference>
<feature type="transmembrane region" description="Helical" evidence="12">
    <location>
        <begin position="6"/>
        <end position="26"/>
    </location>
</feature>
<dbReference type="RefSeq" id="WP_215216519.1">
    <property type="nucleotide sequence ID" value="NZ_CP075587.1"/>
</dbReference>
<evidence type="ECO:0000256" key="12">
    <source>
        <dbReference type="SAM" id="Phobius"/>
    </source>
</evidence>
<proteinExistence type="inferred from homology"/>
<comment type="similarity">
    <text evidence="2">Belongs to the cytochrome ubiquinol oxidase subunit 2 family.</text>
</comment>
<evidence type="ECO:0000313" key="14">
    <source>
        <dbReference type="Proteomes" id="UP000826014"/>
    </source>
</evidence>
<feature type="transmembrane region" description="Helical" evidence="12">
    <location>
        <begin position="160"/>
        <end position="181"/>
    </location>
</feature>
<evidence type="ECO:0000256" key="6">
    <source>
        <dbReference type="ARBA" id="ARBA00022692"/>
    </source>
</evidence>
<evidence type="ECO:0000256" key="9">
    <source>
        <dbReference type="ARBA" id="ARBA00022989"/>
    </source>
</evidence>
<keyword evidence="10" id="KW-0408">Iron</keyword>
<name>A0ABX8V0C7_9BACT</name>
<keyword evidence="8" id="KW-0249">Electron transport</keyword>
<keyword evidence="4" id="KW-1003">Cell membrane</keyword>
<evidence type="ECO:0000256" key="7">
    <source>
        <dbReference type="ARBA" id="ARBA00022723"/>
    </source>
</evidence>
<evidence type="ECO:0000256" key="11">
    <source>
        <dbReference type="ARBA" id="ARBA00023136"/>
    </source>
</evidence>
<dbReference type="PANTHER" id="PTHR43141">
    <property type="entry name" value="CYTOCHROME BD2 SUBUNIT II"/>
    <property type="match status" value="1"/>
</dbReference>
<evidence type="ECO:0000256" key="10">
    <source>
        <dbReference type="ARBA" id="ARBA00023004"/>
    </source>
</evidence>
<keyword evidence="9 12" id="KW-1133">Transmembrane helix</keyword>
<evidence type="ECO:0000256" key="2">
    <source>
        <dbReference type="ARBA" id="ARBA00007543"/>
    </source>
</evidence>
<evidence type="ECO:0000256" key="1">
    <source>
        <dbReference type="ARBA" id="ARBA00004651"/>
    </source>
</evidence>
<gene>
    <name evidence="13" type="ORF">RHABOEDO_000876</name>
</gene>
<dbReference type="PANTHER" id="PTHR43141:SF5">
    <property type="entry name" value="CYTOCHROME BD-I UBIQUINOL OXIDASE SUBUNIT 2"/>
    <property type="match status" value="1"/>
</dbReference>
<feature type="transmembrane region" description="Helical" evidence="12">
    <location>
        <begin position="229"/>
        <end position="246"/>
    </location>
</feature>
<keyword evidence="3" id="KW-0813">Transport</keyword>
<feature type="transmembrane region" description="Helical" evidence="12">
    <location>
        <begin position="75"/>
        <end position="99"/>
    </location>
</feature>
<feature type="transmembrane region" description="Helical" evidence="12">
    <location>
        <begin position="306"/>
        <end position="330"/>
    </location>
</feature>
<evidence type="ECO:0000256" key="5">
    <source>
        <dbReference type="ARBA" id="ARBA00022617"/>
    </source>
</evidence>
<evidence type="ECO:0000313" key="13">
    <source>
        <dbReference type="EMBL" id="QYF48674.1"/>
    </source>
</evidence>
<dbReference type="InterPro" id="IPR003317">
    <property type="entry name" value="Cyt-d_oxidase_su2"/>
</dbReference>
<dbReference type="Pfam" id="PF02322">
    <property type="entry name" value="Cyt_bd_oxida_II"/>
    <property type="match status" value="1"/>
</dbReference>
<dbReference type="NCBIfam" id="TIGR00203">
    <property type="entry name" value="cydB"/>
    <property type="match status" value="1"/>
</dbReference>
<evidence type="ECO:0000256" key="3">
    <source>
        <dbReference type="ARBA" id="ARBA00022448"/>
    </source>
</evidence>
<keyword evidence="14" id="KW-1185">Reference proteome</keyword>
<feature type="transmembrane region" description="Helical" evidence="12">
    <location>
        <begin position="201"/>
        <end position="223"/>
    </location>
</feature>
<accession>A0ABX8V0C7</accession>
<protein>
    <submittedName>
        <fullName evidence="13">Cytochrome bd-II ubiquinol oxidase subunit 2</fullName>
    </submittedName>
</protein>
<evidence type="ECO:0000256" key="4">
    <source>
        <dbReference type="ARBA" id="ARBA00022475"/>
    </source>
</evidence>
<keyword evidence="7" id="KW-0479">Metal-binding</keyword>
<feature type="transmembrane region" description="Helical" evidence="12">
    <location>
        <begin position="258"/>
        <end position="286"/>
    </location>
</feature>
<evidence type="ECO:0000256" key="8">
    <source>
        <dbReference type="ARBA" id="ARBA00022982"/>
    </source>
</evidence>
<keyword evidence="6 12" id="KW-0812">Transmembrane</keyword>
<organism evidence="13 14">
    <name type="scientific">Candidatus Rhabdochlamydia oedothoracis</name>
    <dbReference type="NCBI Taxonomy" id="2720720"/>
    <lineage>
        <taxon>Bacteria</taxon>
        <taxon>Pseudomonadati</taxon>
        <taxon>Chlamydiota</taxon>
        <taxon>Chlamydiia</taxon>
        <taxon>Parachlamydiales</taxon>
        <taxon>Candidatus Rhabdochlamydiaceae</taxon>
        <taxon>Candidatus Rhabdochlamydia</taxon>
    </lineage>
</organism>
<feature type="transmembrane region" description="Helical" evidence="12">
    <location>
        <begin position="120"/>
        <end position="140"/>
    </location>
</feature>
<dbReference type="EMBL" id="CP075587">
    <property type="protein sequence ID" value="QYF48674.1"/>
    <property type="molecule type" value="Genomic_DNA"/>
</dbReference>
<comment type="subcellular location">
    <subcellularLocation>
        <location evidence="1">Cell membrane</location>
        <topology evidence="1">Multi-pass membrane protein</topology>
    </subcellularLocation>
</comment>
<dbReference type="PIRSF" id="PIRSF000267">
    <property type="entry name" value="Cyt_oxidse_sub2"/>
    <property type="match status" value="1"/>
</dbReference>